<organism evidence="1">
    <name type="scientific">Lepeophtheirus salmonis</name>
    <name type="common">Salmon louse</name>
    <name type="synonym">Caligus salmonis</name>
    <dbReference type="NCBI Taxonomy" id="72036"/>
    <lineage>
        <taxon>Eukaryota</taxon>
        <taxon>Metazoa</taxon>
        <taxon>Ecdysozoa</taxon>
        <taxon>Arthropoda</taxon>
        <taxon>Crustacea</taxon>
        <taxon>Multicrustacea</taxon>
        <taxon>Hexanauplia</taxon>
        <taxon>Copepoda</taxon>
        <taxon>Siphonostomatoida</taxon>
        <taxon>Caligidae</taxon>
        <taxon>Lepeophtheirus</taxon>
    </lineage>
</organism>
<dbReference type="AlphaFoldDB" id="A0A0K2VI41"/>
<protein>
    <submittedName>
        <fullName evidence="1">Uncharacterized protein</fullName>
    </submittedName>
</protein>
<accession>A0A0K2VI41</accession>
<reference evidence="1" key="1">
    <citation type="submission" date="2014-05" db="EMBL/GenBank/DDBJ databases">
        <authorList>
            <person name="Chronopoulou M."/>
        </authorList>
    </citation>
    <scope>NUCLEOTIDE SEQUENCE</scope>
    <source>
        <tissue evidence="1">Whole organism</tissue>
    </source>
</reference>
<evidence type="ECO:0000313" key="1">
    <source>
        <dbReference type="EMBL" id="CDW49631.1"/>
    </source>
</evidence>
<sequence length="66" mass="7965">QYKTNFRYLPNVQVEKVTLELDQQISISALQAIRCLQDHRLSRHKVKNLKRGRSYLSNRPNRIWRS</sequence>
<dbReference type="EMBL" id="HACA01032270">
    <property type="protein sequence ID" value="CDW49631.1"/>
    <property type="molecule type" value="Transcribed_RNA"/>
</dbReference>
<proteinExistence type="predicted"/>
<feature type="non-terminal residue" evidence="1">
    <location>
        <position position="1"/>
    </location>
</feature>
<name>A0A0K2VI41_LEPSM</name>